<organism evidence="1 2">
    <name type="scientific">Sinorhizobium medicae</name>
    <dbReference type="NCBI Taxonomy" id="110321"/>
    <lineage>
        <taxon>Bacteria</taxon>
        <taxon>Pseudomonadati</taxon>
        <taxon>Pseudomonadota</taxon>
        <taxon>Alphaproteobacteria</taxon>
        <taxon>Hyphomicrobiales</taxon>
        <taxon>Rhizobiaceae</taxon>
        <taxon>Sinorhizobium/Ensifer group</taxon>
        <taxon>Sinorhizobium</taxon>
    </lineage>
</organism>
<name>A0ABX4TU57_9HYPH</name>
<protein>
    <submittedName>
        <fullName evidence="1">Uncharacterized protein</fullName>
    </submittedName>
</protein>
<reference evidence="1 2" key="1">
    <citation type="journal article" date="2018" name="FEMS Microbiol. Ecol.">
        <title>Co-invading symbiotic mutualists of Medicago polymorpha retain high ancestral diversity and contain diverse accessory genomes.</title>
        <authorList>
            <person name="Porter S.S."/>
            <person name="Faber-Hammond J.J."/>
            <person name="Friesen M.L."/>
        </authorList>
    </citation>
    <scope>NUCLEOTIDE SEQUENCE [LARGE SCALE GENOMIC DNA]</scope>
    <source>
        <strain evidence="1 2">Str16</strain>
    </source>
</reference>
<evidence type="ECO:0000313" key="2">
    <source>
        <dbReference type="Proteomes" id="UP001190825"/>
    </source>
</evidence>
<accession>A0ABX4TU57</accession>
<dbReference type="Proteomes" id="UP001190825">
    <property type="component" value="Unassembled WGS sequence"/>
</dbReference>
<dbReference type="EMBL" id="NBUC01000020">
    <property type="protein sequence ID" value="PLU08533.1"/>
    <property type="molecule type" value="Genomic_DNA"/>
</dbReference>
<keyword evidence="2" id="KW-1185">Reference proteome</keyword>
<gene>
    <name evidence="1" type="ORF">BMJ33_02750</name>
</gene>
<proteinExistence type="predicted"/>
<comment type="caution">
    <text evidence="1">The sequence shown here is derived from an EMBL/GenBank/DDBJ whole genome shotgun (WGS) entry which is preliminary data.</text>
</comment>
<evidence type="ECO:0000313" key="1">
    <source>
        <dbReference type="EMBL" id="PLU08533.1"/>
    </source>
</evidence>
<sequence length="69" mass="7746">MEREKMTNWQDLTEEDAIEAAVAEHGKDPTASVAYCALGAYDGNSDGEEYRFWFGLFLKLAKGKRVGWA</sequence>